<feature type="repeat" description="ANK" evidence="3">
    <location>
        <begin position="525"/>
        <end position="557"/>
    </location>
</feature>
<proteinExistence type="predicted"/>
<keyword evidence="1" id="KW-0677">Repeat</keyword>
<reference evidence="4 5" key="2">
    <citation type="submission" date="2016-08" db="EMBL/GenBank/DDBJ databases">
        <title>Pervasive Adenine N6-methylation of Active Genes in Fungi.</title>
        <authorList>
            <consortium name="DOE Joint Genome Institute"/>
            <person name="Mondo S.J."/>
            <person name="Dannebaum R.O."/>
            <person name="Kuo R.C."/>
            <person name="Labutti K."/>
            <person name="Haridas S."/>
            <person name="Kuo A."/>
            <person name="Salamov A."/>
            <person name="Ahrendt S.R."/>
            <person name="Lipzen A."/>
            <person name="Sullivan W."/>
            <person name="Andreopoulos W.B."/>
            <person name="Clum A."/>
            <person name="Lindquist E."/>
            <person name="Daum C."/>
            <person name="Ramamoorthy G.K."/>
            <person name="Gryganskyi A."/>
            <person name="Culley D."/>
            <person name="Magnuson J.K."/>
            <person name="James T.Y."/>
            <person name="O'Malley M.A."/>
            <person name="Stajich J.E."/>
            <person name="Spatafora J.W."/>
            <person name="Visel A."/>
            <person name="Grigoriev I.V."/>
        </authorList>
    </citation>
    <scope>NUCLEOTIDE SEQUENCE [LARGE SCALE GENOMIC DNA]</scope>
    <source>
        <strain evidence="5">finn</strain>
    </source>
</reference>
<dbReference type="EMBL" id="MCFH01000001">
    <property type="protein sequence ID" value="ORX61170.1"/>
    <property type="molecule type" value="Genomic_DNA"/>
</dbReference>
<dbReference type="Pfam" id="PF12796">
    <property type="entry name" value="Ank_2"/>
    <property type="match status" value="5"/>
</dbReference>
<feature type="repeat" description="ANK" evidence="3">
    <location>
        <begin position="1117"/>
        <end position="1149"/>
    </location>
</feature>
<evidence type="ECO:0000256" key="3">
    <source>
        <dbReference type="PROSITE-ProRule" id="PRU00023"/>
    </source>
</evidence>
<dbReference type="OrthoDB" id="2143547at2759"/>
<evidence type="ECO:0000313" key="4">
    <source>
        <dbReference type="EMBL" id="ORX61170.1"/>
    </source>
</evidence>
<dbReference type="PANTHER" id="PTHR24198:SF165">
    <property type="entry name" value="ANKYRIN REPEAT-CONTAINING PROTEIN-RELATED"/>
    <property type="match status" value="1"/>
</dbReference>
<protein>
    <submittedName>
        <fullName evidence="4">Ankyrin</fullName>
    </submittedName>
</protein>
<dbReference type="PROSITE" id="PS50297">
    <property type="entry name" value="ANK_REP_REGION"/>
    <property type="match status" value="8"/>
</dbReference>
<keyword evidence="5" id="KW-1185">Reference proteome</keyword>
<feature type="repeat" description="ANK" evidence="3">
    <location>
        <begin position="627"/>
        <end position="659"/>
    </location>
</feature>
<dbReference type="SMART" id="SM00248">
    <property type="entry name" value="ANK"/>
    <property type="match status" value="26"/>
</dbReference>
<dbReference type="Proteomes" id="UP000193719">
    <property type="component" value="Unassembled WGS sequence"/>
</dbReference>
<comment type="caution">
    <text evidence="4">The sequence shown here is derived from an EMBL/GenBank/DDBJ whole genome shotgun (WGS) entry which is preliminary data.</text>
</comment>
<evidence type="ECO:0000313" key="5">
    <source>
        <dbReference type="Proteomes" id="UP000193719"/>
    </source>
</evidence>
<reference evidence="4 5" key="1">
    <citation type="submission" date="2016-08" db="EMBL/GenBank/DDBJ databases">
        <title>Genomes of anaerobic fungi encode conserved fungal cellulosomes for biomass hydrolysis.</title>
        <authorList>
            <consortium name="DOE Joint Genome Institute"/>
            <person name="Haitjema C.H."/>
            <person name="Gilmore S.P."/>
            <person name="Henske J.K."/>
            <person name="Solomon K.V."/>
            <person name="De Groot R."/>
            <person name="Kuo A."/>
            <person name="Mondo S.J."/>
            <person name="Salamov A.A."/>
            <person name="Labutti K."/>
            <person name="Zhao Z."/>
            <person name="Chiniquy J."/>
            <person name="Barry K."/>
            <person name="Brewer H.M."/>
            <person name="Purvine S.O."/>
            <person name="Wright A.T."/>
            <person name="Boxma B."/>
            <person name="Van Alen T."/>
            <person name="Hackstein J.H."/>
            <person name="Baker S.E."/>
            <person name="Grigoriev I.V."/>
            <person name="O'Malley M.A."/>
        </authorList>
    </citation>
    <scope>NUCLEOTIDE SEQUENCE [LARGE SCALE GENOMIC DNA]</scope>
    <source>
        <strain evidence="5">finn</strain>
    </source>
</reference>
<dbReference type="Gene3D" id="1.25.40.20">
    <property type="entry name" value="Ankyrin repeat-containing domain"/>
    <property type="match status" value="6"/>
</dbReference>
<evidence type="ECO:0000256" key="1">
    <source>
        <dbReference type="ARBA" id="ARBA00022737"/>
    </source>
</evidence>
<dbReference type="InterPro" id="IPR002110">
    <property type="entry name" value="Ankyrin_rpt"/>
</dbReference>
<feature type="repeat" description="ANK" evidence="3">
    <location>
        <begin position="391"/>
        <end position="423"/>
    </location>
</feature>
<organism evidence="4 5">
    <name type="scientific">Piromyces finnis</name>
    <dbReference type="NCBI Taxonomy" id="1754191"/>
    <lineage>
        <taxon>Eukaryota</taxon>
        <taxon>Fungi</taxon>
        <taxon>Fungi incertae sedis</taxon>
        <taxon>Chytridiomycota</taxon>
        <taxon>Chytridiomycota incertae sedis</taxon>
        <taxon>Neocallimastigomycetes</taxon>
        <taxon>Neocallimastigales</taxon>
        <taxon>Neocallimastigaceae</taxon>
        <taxon>Piromyces</taxon>
    </lineage>
</organism>
<dbReference type="PROSITE" id="PS50088">
    <property type="entry name" value="ANK_REPEAT"/>
    <property type="match status" value="10"/>
</dbReference>
<feature type="repeat" description="ANK" evidence="3">
    <location>
        <begin position="457"/>
        <end position="489"/>
    </location>
</feature>
<name>A0A1Y1VPI7_9FUNG</name>
<dbReference type="SUPFAM" id="SSF48403">
    <property type="entry name" value="Ankyrin repeat"/>
    <property type="match status" value="4"/>
</dbReference>
<dbReference type="STRING" id="1754191.A0A1Y1VPI7"/>
<keyword evidence="2 3" id="KW-0040">ANK repeat</keyword>
<gene>
    <name evidence="4" type="ORF">BCR36DRAFT_408141</name>
</gene>
<feature type="repeat" description="ANK" evidence="3">
    <location>
        <begin position="903"/>
        <end position="935"/>
    </location>
</feature>
<feature type="repeat" description="ANK" evidence="3">
    <location>
        <begin position="870"/>
        <end position="902"/>
    </location>
</feature>
<evidence type="ECO:0000256" key="2">
    <source>
        <dbReference type="ARBA" id="ARBA00023043"/>
    </source>
</evidence>
<feature type="repeat" description="ANK" evidence="3">
    <location>
        <begin position="1150"/>
        <end position="1182"/>
    </location>
</feature>
<feature type="repeat" description="ANK" evidence="3">
    <location>
        <begin position="594"/>
        <end position="626"/>
    </location>
</feature>
<dbReference type="Pfam" id="PF00023">
    <property type="entry name" value="Ank"/>
    <property type="match status" value="3"/>
</dbReference>
<accession>A0A1Y1VPI7</accession>
<dbReference type="PANTHER" id="PTHR24198">
    <property type="entry name" value="ANKYRIN REPEAT AND PROTEIN KINASE DOMAIN-CONTAINING PROTEIN"/>
    <property type="match status" value="1"/>
</dbReference>
<dbReference type="InterPro" id="IPR036770">
    <property type="entry name" value="Ankyrin_rpt-contain_sf"/>
</dbReference>
<sequence length="1283" mass="147760">MDQGITENTIERGISELEQINPVNKNSKREQLLLTKKLIILILQNRSEEIISQFIETSSVDINYFNNEYNPLFQVLKRYQYNESVILKLVNILNNFGINYNAVWKDGYIPLFEFLKLETFTCLKLLKLARKSGANMYQLDGKKRNLFMYSIEINVNVIIIKYLLSLNYNMSIQDINGNTIYMYATLYHYNLNNSYGKILPYLLENFIFNNDIIISLILMGKNKRPASIQNIINIIKSNNELINIKNNEGDNTLFIAIKNHFQPYILTYLMQLGSRIDEVDNNGNSPLILATAHRNFKSVNCIMYFHPNLNLKNKNNDTALTIAVRNNDINIVKLLLNFCSEVKESEQIIRNKKTIFSFRSKSIDDFEDEDTLNVKSLDNTKNLKVNEQNNDGETALSLAIKNENKEMVYNLLTCGADPSIVNNKKETALINAVQINNERIVDLILNAQDDINGVDENHDTAIIIAVRNGNYEIVKKLVERNADITIRDKDQNTPLMIAVCNECNYMIVKKLLTLPENTLYEIDKNGKTAFLLSILNNCPKIAALLIESGASISDIDTDSKNNNALLLASKYGNYEIVSYLVKNKSIDIDSQNKNLNTSLIKASKKNNVDIVRFLLRKGANPETKNKNGNTALIVACLQKNMNIIECLITYGANIECYNNEGFTPLILACQNNDASMADTFINKYNAKINYTNPILRKEMDKCFIKAVESGYFRIVKLLLKCGYIIDISNKNNNYYKLLVALINATNSAFYRVLNEILPNPYFEEVLKDWRNSEILIFACRNSNRRIIDLLLKYEVNVNVRDKYNNTALIELSSQPYLFNYIKELIKRNAEINVINNEGISALLNSCKELDSRIFKYLINKGANFYLCDFYGNNALMYACSYGDIDKIKFLLKRHININTQNNDGETALMQSVRAGKAYIVKFLLRCRANVNILNRKNQSALIIGFLTFYEKDIVDNNDIDIIKMLILKKADLNVPIDTSGNSILMFLIMKNDISTIKYLSKLYFRQIDFSHKNYLGHNAFTYALKCNNQKIINFLISTNKVNAFDEDDNGNDMIMYTICNTNVDYFKKLSEYLNGSMINKCNYSRESYLIMATKVNNEKIIDILLDKGIDVDHQESQGNTALHYAALQDNMATIEKLIKYGANLEIQNYKGETPLMVACRFKQQNAIKTLLDNGAQSLFVDNVIYSKEKSFDFKQNQDLYIEMMIEYYNDISAIVPDNYMSNITLLKRMEIFYKPASFKSRFEDVEDIIKDGLEEIFENWVDSFFIHNKQNKYYNNNRIIIEK</sequence>
<feature type="repeat" description="ANK" evidence="3">
    <location>
        <begin position="315"/>
        <end position="347"/>
    </location>
</feature>